<proteinExistence type="predicted"/>
<dbReference type="PANTHER" id="PTHR48081">
    <property type="entry name" value="AB HYDROLASE SUPERFAMILY PROTEIN C4A8.06C"/>
    <property type="match status" value="1"/>
</dbReference>
<dbReference type="InterPro" id="IPR050300">
    <property type="entry name" value="GDXG_lipolytic_enzyme"/>
</dbReference>
<dbReference type="InterPro" id="IPR006311">
    <property type="entry name" value="TAT_signal"/>
</dbReference>
<dbReference type="OrthoDB" id="9771666at2"/>
<dbReference type="SUPFAM" id="SSF53474">
    <property type="entry name" value="alpha/beta-Hydrolases"/>
    <property type="match status" value="1"/>
</dbReference>
<dbReference type="PROSITE" id="PS51318">
    <property type="entry name" value="TAT"/>
    <property type="match status" value="1"/>
</dbReference>
<protein>
    <submittedName>
        <fullName evidence="4">Alpha/beta hydrolase</fullName>
    </submittedName>
</protein>
<evidence type="ECO:0000256" key="1">
    <source>
        <dbReference type="ARBA" id="ARBA00022801"/>
    </source>
</evidence>
<reference evidence="4 5" key="1">
    <citation type="submission" date="2019-04" db="EMBL/GenBank/DDBJ databases">
        <title>Sphingomonas psychrotolerans sp. nov., isolated from soil in the Tianshan Mountains, Xinjiang, China.</title>
        <authorList>
            <person name="Luo Y."/>
            <person name="Sheng H."/>
        </authorList>
    </citation>
    <scope>NUCLEOTIDE SEQUENCE [LARGE SCALE GENOMIC DNA]</scope>
    <source>
        <strain evidence="4 5">ZFGT-11</strain>
    </source>
</reference>
<dbReference type="InterPro" id="IPR049492">
    <property type="entry name" value="BD-FAE-like_dom"/>
</dbReference>
<accession>A0A4S1X994</accession>
<dbReference type="GO" id="GO:0016787">
    <property type="term" value="F:hydrolase activity"/>
    <property type="evidence" value="ECO:0007669"/>
    <property type="project" value="UniProtKB-KW"/>
</dbReference>
<name>A0A4S1X994_9SPHN</name>
<dbReference type="InterPro" id="IPR029058">
    <property type="entry name" value="AB_hydrolase_fold"/>
</dbReference>
<dbReference type="EMBL" id="SRXT01000006">
    <property type="protein sequence ID" value="TGX52285.1"/>
    <property type="molecule type" value="Genomic_DNA"/>
</dbReference>
<dbReference type="RefSeq" id="WP_135964827.1">
    <property type="nucleotide sequence ID" value="NZ_SRXT01000006.1"/>
</dbReference>
<evidence type="ECO:0000256" key="2">
    <source>
        <dbReference type="SAM" id="SignalP"/>
    </source>
</evidence>
<evidence type="ECO:0000313" key="4">
    <source>
        <dbReference type="EMBL" id="TGX52285.1"/>
    </source>
</evidence>
<feature type="signal peptide" evidence="2">
    <location>
        <begin position="1"/>
        <end position="24"/>
    </location>
</feature>
<sequence>MQIDRRTLIGGAAASLALVPAARAQDASMPYVLGTGTASWPPREHFKLWPGSPPGAPSPLPANNFTVNGSFKELWLRGVSEPMVGVYRPAKPDGRAVLSIPGGGYGFVSVENEGVDVAKALTQHGITVFVLAYRLPGEGWANRADVPLQDAQRAMRLIRAQAGKFGVDPAKLGICGFSAGGHLGASLAVGHADRVYAPVDAADRQSARPDFAGLVYPVVSFSTAGLNSRSAGMLLGNNQDPALLARYETSDRITAETPPIFLVHAVDDGTVPVAQSLLTIEKCRAANVPVEAHILEKGGHGFGALHLPADSPGRLWTDIFARWTARR</sequence>
<keyword evidence="5" id="KW-1185">Reference proteome</keyword>
<keyword evidence="1 4" id="KW-0378">Hydrolase</keyword>
<dbReference type="PANTHER" id="PTHR48081:SF6">
    <property type="entry name" value="PEPTIDASE S9 PROLYL OLIGOPEPTIDASE CATALYTIC DOMAIN-CONTAINING PROTEIN"/>
    <property type="match status" value="1"/>
</dbReference>
<dbReference type="Gene3D" id="3.40.50.1820">
    <property type="entry name" value="alpha/beta hydrolase"/>
    <property type="match status" value="1"/>
</dbReference>
<dbReference type="Proteomes" id="UP000306147">
    <property type="component" value="Unassembled WGS sequence"/>
</dbReference>
<keyword evidence="2" id="KW-0732">Signal</keyword>
<gene>
    <name evidence="4" type="ORF">E5A73_15930</name>
</gene>
<evidence type="ECO:0000259" key="3">
    <source>
        <dbReference type="Pfam" id="PF20434"/>
    </source>
</evidence>
<evidence type="ECO:0000313" key="5">
    <source>
        <dbReference type="Proteomes" id="UP000306147"/>
    </source>
</evidence>
<comment type="caution">
    <text evidence="4">The sequence shown here is derived from an EMBL/GenBank/DDBJ whole genome shotgun (WGS) entry which is preliminary data.</text>
</comment>
<dbReference type="Pfam" id="PF20434">
    <property type="entry name" value="BD-FAE"/>
    <property type="match status" value="1"/>
</dbReference>
<organism evidence="4 5">
    <name type="scientific">Sphingomonas gei</name>
    <dbReference type="NCBI Taxonomy" id="1395960"/>
    <lineage>
        <taxon>Bacteria</taxon>
        <taxon>Pseudomonadati</taxon>
        <taxon>Pseudomonadota</taxon>
        <taxon>Alphaproteobacteria</taxon>
        <taxon>Sphingomonadales</taxon>
        <taxon>Sphingomonadaceae</taxon>
        <taxon>Sphingomonas</taxon>
    </lineage>
</organism>
<feature type="chain" id="PRO_5020319120" evidence="2">
    <location>
        <begin position="25"/>
        <end position="327"/>
    </location>
</feature>
<feature type="domain" description="BD-FAE-like" evidence="3">
    <location>
        <begin position="86"/>
        <end position="278"/>
    </location>
</feature>
<dbReference type="AlphaFoldDB" id="A0A4S1X994"/>